<reference evidence="3 5" key="1">
    <citation type="journal article" date="2016" name="Front. Microbiol.">
        <title>High-Level Heat Resistance of Spores of Bacillus amyloliquefaciens and Bacillus licheniformis Results from the Presence of a spoVA Operon in a Tn1546 Transposon.</title>
        <authorList>
            <person name="Berendsen E.M."/>
            <person name="Koning R.A."/>
            <person name="Boekhorst J."/>
            <person name="de Jong A."/>
            <person name="Kuipers O.P."/>
            <person name="Wells-Bennik M.H."/>
        </authorList>
    </citation>
    <scope>NUCLEOTIDE SEQUENCE [LARGE SCALE GENOMIC DNA]</scope>
    <source>
        <strain evidence="3 5">B4121</strain>
    </source>
</reference>
<accession>A0A6I7TMX0</accession>
<dbReference type="GeneID" id="56673448"/>
<dbReference type="Pfam" id="PF17247">
    <property type="entry name" value="DUF5316"/>
    <property type="match status" value="1"/>
</dbReference>
<proteinExistence type="predicted"/>
<keyword evidence="6" id="KW-1185">Reference proteome</keyword>
<dbReference type="EMBL" id="JARAFO010000004">
    <property type="protein sequence ID" value="MDE1451209.1"/>
    <property type="molecule type" value="Genomic_DNA"/>
</dbReference>
<name>A0A6I7TMX0_9BACI</name>
<reference evidence="4 6" key="2">
    <citation type="submission" date="2019-06" db="EMBL/GenBank/DDBJ databases">
        <title>Genome sequence analysis of &gt;100 Bacillus licheniformis strains suggests intrinsic resistance to this species.</title>
        <authorList>
            <person name="Wels M."/>
            <person name="Siezen R.J."/>
            <person name="Johansen E."/>
            <person name="Stuer-Lauridsen B."/>
            <person name="Bjerre K."/>
            <person name="Nielsen B.K.K."/>
        </authorList>
    </citation>
    <scope>NUCLEOTIDE SEQUENCE [LARGE SCALE GENOMIC DNA]</scope>
    <source>
        <strain evidence="4 6">BAC-15381</strain>
    </source>
</reference>
<dbReference type="Proteomes" id="UP001216709">
    <property type="component" value="Unassembled WGS sequence"/>
</dbReference>
<dbReference type="InterPro" id="IPR035167">
    <property type="entry name" value="DUF5316"/>
</dbReference>
<dbReference type="AlphaFoldDB" id="A0A6I7TMX0"/>
<sequence>MKKAFLAGVFVCLIAVLISAAAGDWTLIFKVSGSAGLGAILLSALCSGVFVSGDRFKGNHDSETKEHREWNGKLANALAVFAMPNLLAAGISFFFAF</sequence>
<keyword evidence="1" id="KW-1133">Transmembrane helix</keyword>
<evidence type="ECO:0000313" key="3">
    <source>
        <dbReference type="EMBL" id="OLF98805.1"/>
    </source>
</evidence>
<evidence type="ECO:0000313" key="5">
    <source>
        <dbReference type="Proteomes" id="UP000185604"/>
    </source>
</evidence>
<keyword evidence="1" id="KW-0812">Transmembrane</keyword>
<dbReference type="Proteomes" id="UP000185604">
    <property type="component" value="Unassembled WGS sequence"/>
</dbReference>
<evidence type="ECO:0000313" key="6">
    <source>
        <dbReference type="Proteomes" id="UP000429980"/>
    </source>
</evidence>
<dbReference type="Proteomes" id="UP000429980">
    <property type="component" value="Unassembled WGS sequence"/>
</dbReference>
<evidence type="ECO:0000313" key="2">
    <source>
        <dbReference type="EMBL" id="MDE1451209.1"/>
    </source>
</evidence>
<keyword evidence="1" id="KW-0472">Membrane</keyword>
<feature type="transmembrane region" description="Helical" evidence="1">
    <location>
        <begin position="74"/>
        <end position="96"/>
    </location>
</feature>
<dbReference type="RefSeq" id="WP_020453090.1">
    <property type="nucleotide sequence ID" value="NZ_AP023088.1"/>
</dbReference>
<feature type="transmembrane region" description="Helical" evidence="1">
    <location>
        <begin position="31"/>
        <end position="53"/>
    </location>
</feature>
<comment type="caution">
    <text evidence="3">The sequence shown here is derived from an EMBL/GenBank/DDBJ whole genome shotgun (WGS) entry which is preliminary data.</text>
</comment>
<evidence type="ECO:0000256" key="1">
    <source>
        <dbReference type="SAM" id="Phobius"/>
    </source>
</evidence>
<organism evidence="3 5">
    <name type="scientific">Bacillus paralicheniformis</name>
    <dbReference type="NCBI Taxonomy" id="1648923"/>
    <lineage>
        <taxon>Bacteria</taxon>
        <taxon>Bacillati</taxon>
        <taxon>Bacillota</taxon>
        <taxon>Bacilli</taxon>
        <taxon>Bacillales</taxon>
        <taxon>Bacillaceae</taxon>
        <taxon>Bacillus</taxon>
    </lineage>
</organism>
<dbReference type="EMBL" id="NILF01000062">
    <property type="protein sequence ID" value="TWL34774.1"/>
    <property type="molecule type" value="Genomic_DNA"/>
</dbReference>
<protein>
    <submittedName>
        <fullName evidence="2">DUF5316 domain-containing protein</fullName>
    </submittedName>
</protein>
<dbReference type="EMBL" id="LKPO01000001">
    <property type="protein sequence ID" value="OLF98805.1"/>
    <property type="molecule type" value="Genomic_DNA"/>
</dbReference>
<reference evidence="2" key="3">
    <citation type="submission" date="2022-12" db="EMBL/GenBank/DDBJ databases">
        <title>Draft Genome Sequences of Bacillus licheniformis and Bacillus paralicheniformis strains isolated from Irish skim milk powders.</title>
        <authorList>
            <person name="Lourenco A."/>
            <person name="Li F."/>
            <person name="Geraldine D."/>
            <person name="Tobin J.T."/>
            <person name="Butler F."/>
            <person name="Jordan K."/>
            <person name="Obrien T."/>
        </authorList>
    </citation>
    <scope>NUCLEOTIDE SEQUENCE</scope>
    <source>
        <strain evidence="2">3370</strain>
    </source>
</reference>
<gene>
    <name evidence="3" type="ORF">B4121_0332</name>
    <name evidence="4" type="ORF">CHCC15381_3217</name>
    <name evidence="2" type="ORF">PVN32_03360</name>
</gene>
<evidence type="ECO:0000313" key="4">
    <source>
        <dbReference type="EMBL" id="TWL34774.1"/>
    </source>
</evidence>